<dbReference type="GO" id="GO:0003714">
    <property type="term" value="F:transcription corepressor activity"/>
    <property type="evidence" value="ECO:0007669"/>
    <property type="project" value="TreeGrafter"/>
</dbReference>
<dbReference type="GO" id="GO:0016605">
    <property type="term" value="C:PML body"/>
    <property type="evidence" value="ECO:0007669"/>
    <property type="project" value="TreeGrafter"/>
</dbReference>
<evidence type="ECO:0000313" key="2">
    <source>
        <dbReference type="Ensembl" id="ENSSPUP00000002060.1"/>
    </source>
</evidence>
<name>A0A8D0G6Y6_SPHPU</name>
<dbReference type="InterPro" id="IPR039674">
    <property type="entry name" value="FLASH"/>
</dbReference>
<evidence type="ECO:0000313" key="3">
    <source>
        <dbReference type="Proteomes" id="UP000694392"/>
    </source>
</evidence>
<dbReference type="Proteomes" id="UP000694392">
    <property type="component" value="Unplaced"/>
</dbReference>
<protein>
    <submittedName>
        <fullName evidence="2">Uncharacterized protein</fullName>
    </submittedName>
</protein>
<feature type="compositionally biased region" description="Polar residues" evidence="1">
    <location>
        <begin position="391"/>
        <end position="409"/>
    </location>
</feature>
<reference evidence="2" key="1">
    <citation type="submission" date="2025-08" db="UniProtKB">
        <authorList>
            <consortium name="Ensembl"/>
        </authorList>
    </citation>
    <scope>IDENTIFICATION</scope>
</reference>
<dbReference type="GO" id="GO:0005739">
    <property type="term" value="C:mitochondrion"/>
    <property type="evidence" value="ECO:0007669"/>
    <property type="project" value="TreeGrafter"/>
</dbReference>
<reference evidence="2" key="2">
    <citation type="submission" date="2025-09" db="UniProtKB">
        <authorList>
            <consortium name="Ensembl"/>
        </authorList>
    </citation>
    <scope>IDENTIFICATION</scope>
</reference>
<dbReference type="PANTHER" id="PTHR15489:SF2">
    <property type="entry name" value="CASP8-ASSOCIATED PROTEIN 2"/>
    <property type="match status" value="1"/>
</dbReference>
<sequence>MEKLNLTLSPAKKQSLCQTKELKTVTKKASNECGTEIPIQEGILVSVQSSSSIEQTESAIQVPVNSVQTSTEPAPPVSEIGRKNPNEALSKTLNAVQSEALLKPLDTEQTQLSNDKTAQSLPEAGTGIEEANKTCTAPDLASPMNQRINDLETVSSDKLECHSVIDEIKETKSNSLMQLAEANVCADGERLECTDNLRCGSNSVHCKEDMKRCEKTNLDVPVVDQSACSLKPNVLHQEVRSVASPYSNVIDTRTQTRETSPVPTDDNSILSVDLNHLRYIPKIISPLSSPMRPLTKALRMESPYKGFVHSYNKDLSPENTVVCPSKNLSNELNKENQKPLCPPDKCSEMECQMSISSDELEEGEIVSDEEKPKTEKNSENNKKSRGGASSEIHNLTISPQNQKSKTVSSNKEIGKLVSVKASGNKNKDKYKVAAIKSSKDVKTNKTLSIDYFEKIAQIIVVPSTVQEIMQMLKAIRADIRKNYMKFKVQFPIQHFHRIIESAILNFTSLIKYLDFSKMSKSDETLKLNLCEIIESKLKQVKKNGIVAHLFEQKEPDMKKQLWKLVDDQLDYLFEKIKKKLA</sequence>
<feature type="compositionally biased region" description="Acidic residues" evidence="1">
    <location>
        <begin position="358"/>
        <end position="367"/>
    </location>
</feature>
<feature type="compositionally biased region" description="Basic and acidic residues" evidence="1">
    <location>
        <begin position="368"/>
        <end position="382"/>
    </location>
</feature>
<dbReference type="PANTHER" id="PTHR15489">
    <property type="entry name" value="CASPASE 8 ASSOCIATED PROTEIN 2"/>
    <property type="match status" value="1"/>
</dbReference>
<dbReference type="GeneTree" id="ENSGT00620000088063"/>
<organism evidence="2 3">
    <name type="scientific">Sphenodon punctatus</name>
    <name type="common">Tuatara</name>
    <name type="synonym">Hatteria punctata</name>
    <dbReference type="NCBI Taxonomy" id="8508"/>
    <lineage>
        <taxon>Eukaryota</taxon>
        <taxon>Metazoa</taxon>
        <taxon>Chordata</taxon>
        <taxon>Craniata</taxon>
        <taxon>Vertebrata</taxon>
        <taxon>Euteleostomi</taxon>
        <taxon>Lepidosauria</taxon>
        <taxon>Sphenodontia</taxon>
        <taxon>Sphenodontidae</taxon>
        <taxon>Sphenodon</taxon>
    </lineage>
</organism>
<dbReference type="GO" id="GO:0036337">
    <property type="term" value="P:Fas signaling pathway"/>
    <property type="evidence" value="ECO:0007669"/>
    <property type="project" value="TreeGrafter"/>
</dbReference>
<feature type="compositionally biased region" description="Polar residues" evidence="1">
    <location>
        <begin position="63"/>
        <end position="72"/>
    </location>
</feature>
<dbReference type="GO" id="GO:0008625">
    <property type="term" value="P:extrinsic apoptotic signaling pathway via death domain receptors"/>
    <property type="evidence" value="ECO:0007669"/>
    <property type="project" value="TreeGrafter"/>
</dbReference>
<dbReference type="AlphaFoldDB" id="A0A8D0G6Y6"/>
<dbReference type="Ensembl" id="ENSSPUT00000002176.1">
    <property type="protein sequence ID" value="ENSSPUP00000002060.1"/>
    <property type="gene ID" value="ENSSPUG00000001602.1"/>
</dbReference>
<evidence type="ECO:0000256" key="1">
    <source>
        <dbReference type="SAM" id="MobiDB-lite"/>
    </source>
</evidence>
<accession>A0A8D0G6Y6</accession>
<feature type="region of interest" description="Disordered" evidence="1">
    <location>
        <begin position="63"/>
        <end position="83"/>
    </location>
</feature>
<feature type="region of interest" description="Disordered" evidence="1">
    <location>
        <begin position="357"/>
        <end position="409"/>
    </location>
</feature>
<proteinExistence type="predicted"/>
<keyword evidence="3" id="KW-1185">Reference proteome</keyword>